<gene>
    <name evidence="1" type="ORF">CDAR_295941</name>
</gene>
<reference evidence="1 2" key="1">
    <citation type="submission" date="2021-06" db="EMBL/GenBank/DDBJ databases">
        <title>Caerostris darwini draft genome.</title>
        <authorList>
            <person name="Kono N."/>
            <person name="Arakawa K."/>
        </authorList>
    </citation>
    <scope>NUCLEOTIDE SEQUENCE [LARGE SCALE GENOMIC DNA]</scope>
</reference>
<organism evidence="1 2">
    <name type="scientific">Caerostris darwini</name>
    <dbReference type="NCBI Taxonomy" id="1538125"/>
    <lineage>
        <taxon>Eukaryota</taxon>
        <taxon>Metazoa</taxon>
        <taxon>Ecdysozoa</taxon>
        <taxon>Arthropoda</taxon>
        <taxon>Chelicerata</taxon>
        <taxon>Arachnida</taxon>
        <taxon>Araneae</taxon>
        <taxon>Araneomorphae</taxon>
        <taxon>Entelegynae</taxon>
        <taxon>Araneoidea</taxon>
        <taxon>Araneidae</taxon>
        <taxon>Caerostris</taxon>
    </lineage>
</organism>
<comment type="caution">
    <text evidence="1">The sequence shown here is derived from an EMBL/GenBank/DDBJ whole genome shotgun (WGS) entry which is preliminary data.</text>
</comment>
<accession>A0AAV4SUU3</accession>
<evidence type="ECO:0000313" key="2">
    <source>
        <dbReference type="Proteomes" id="UP001054837"/>
    </source>
</evidence>
<protein>
    <submittedName>
        <fullName evidence="1">Uncharacterized protein</fullName>
    </submittedName>
</protein>
<dbReference type="AlphaFoldDB" id="A0AAV4SUU3"/>
<name>A0AAV4SUU3_9ARAC</name>
<dbReference type="Proteomes" id="UP001054837">
    <property type="component" value="Unassembled WGS sequence"/>
</dbReference>
<dbReference type="EMBL" id="BPLQ01008361">
    <property type="protein sequence ID" value="GIY36774.1"/>
    <property type="molecule type" value="Genomic_DNA"/>
</dbReference>
<sequence>MVGDGLPPPGPLQEVIDDLEPLSAGRILLPVLPARPAVNQAHVRTGPGISPLFIVFATFASRIEASTQVEKLDEGDSDLALAGPLTTGHE</sequence>
<keyword evidence="2" id="KW-1185">Reference proteome</keyword>
<proteinExistence type="predicted"/>
<evidence type="ECO:0000313" key="1">
    <source>
        <dbReference type="EMBL" id="GIY36774.1"/>
    </source>
</evidence>